<proteinExistence type="predicted"/>
<evidence type="ECO:0008006" key="4">
    <source>
        <dbReference type="Google" id="ProtNLM"/>
    </source>
</evidence>
<keyword evidence="1" id="KW-0472">Membrane</keyword>
<dbReference type="PANTHER" id="PTHR38013:SF1">
    <property type="entry name" value="GLYCOPROTEIN_POLYSACCHARIDE METABOLISM"/>
    <property type="match status" value="1"/>
</dbReference>
<sequence length="155" mass="16197">MVNSHRGSGIRVKIRFGLLMFGAVALAGCSWMPHFGKSKPPVQETLMKSLTGEVDFSAVSSLPPDAVLEVTLSDVSRQDAPARVIANDTISPVGASPASFVLTYEPKDLGDGVDFAVSARIHQGGKLLAISDTRVSVLGRSGNAGPVQVVLTPVQ</sequence>
<dbReference type="PANTHER" id="PTHR38013">
    <property type="entry name" value="GLYCOPROTEIN/POLYSACCHARIDE METABOLISM"/>
    <property type="match status" value="1"/>
</dbReference>
<keyword evidence="1" id="KW-0812">Transmembrane</keyword>
<dbReference type="PROSITE" id="PS51257">
    <property type="entry name" value="PROKAR_LIPOPROTEIN"/>
    <property type="match status" value="1"/>
</dbReference>
<evidence type="ECO:0000256" key="1">
    <source>
        <dbReference type="SAM" id="Phobius"/>
    </source>
</evidence>
<keyword evidence="1" id="KW-1133">Transmembrane helix</keyword>
<organism evidence="2 3">
    <name type="scientific">Dyella dinghuensis</name>
    <dbReference type="NCBI Taxonomy" id="1920169"/>
    <lineage>
        <taxon>Bacteria</taxon>
        <taxon>Pseudomonadati</taxon>
        <taxon>Pseudomonadota</taxon>
        <taxon>Gammaproteobacteria</taxon>
        <taxon>Lysobacterales</taxon>
        <taxon>Rhodanobacteraceae</taxon>
        <taxon>Dyella</taxon>
    </lineage>
</organism>
<dbReference type="EMBL" id="RYZR01000001">
    <property type="protein sequence ID" value="RUL67031.1"/>
    <property type="molecule type" value="Genomic_DNA"/>
</dbReference>
<reference evidence="2 3" key="1">
    <citation type="submission" date="2018-12" db="EMBL/GenBank/DDBJ databases">
        <title>Dyella dinghuensis sp. nov. DHOA06 and Dyella choica sp. nov. 4M-K27, isolated from forest soil.</title>
        <authorList>
            <person name="Qiu L.-H."/>
            <person name="Gao Z.-H."/>
        </authorList>
    </citation>
    <scope>NUCLEOTIDE SEQUENCE [LARGE SCALE GENOMIC DNA]</scope>
    <source>
        <strain evidence="2 3">DHOA06</strain>
    </source>
</reference>
<accession>A0A3S0RGN8</accession>
<dbReference type="Pfam" id="PF09619">
    <property type="entry name" value="YscW"/>
    <property type="match status" value="1"/>
</dbReference>
<name>A0A3S0RGN8_9GAMM</name>
<gene>
    <name evidence="2" type="ORF">EKH79_00010</name>
</gene>
<comment type="caution">
    <text evidence="2">The sequence shown here is derived from an EMBL/GenBank/DDBJ whole genome shotgun (WGS) entry which is preliminary data.</text>
</comment>
<dbReference type="InterPro" id="IPR053196">
    <property type="entry name" value="Lipoprotein_YbaY-like"/>
</dbReference>
<keyword evidence="3" id="KW-1185">Reference proteome</keyword>
<feature type="transmembrane region" description="Helical" evidence="1">
    <location>
        <begin position="12"/>
        <end position="33"/>
    </location>
</feature>
<evidence type="ECO:0000313" key="2">
    <source>
        <dbReference type="EMBL" id="RUL67031.1"/>
    </source>
</evidence>
<evidence type="ECO:0000313" key="3">
    <source>
        <dbReference type="Proteomes" id="UP000267077"/>
    </source>
</evidence>
<dbReference type="Proteomes" id="UP000267077">
    <property type="component" value="Unassembled WGS sequence"/>
</dbReference>
<dbReference type="InterPro" id="IPR039366">
    <property type="entry name" value="Pilotin"/>
</dbReference>
<dbReference type="AlphaFoldDB" id="A0A3S0RGN8"/>
<protein>
    <recommendedName>
        <fullName evidence="4">Lipo-like protein</fullName>
    </recommendedName>
</protein>